<keyword evidence="2" id="KW-1185">Reference proteome</keyword>
<dbReference type="Proteomes" id="UP000237310">
    <property type="component" value="Unassembled WGS sequence"/>
</dbReference>
<dbReference type="RefSeq" id="WP_103805435.1">
    <property type="nucleotide sequence ID" value="NZ_PQVG01000003.1"/>
</dbReference>
<reference evidence="1 2" key="1">
    <citation type="submission" date="2018-01" db="EMBL/GenBank/DDBJ databases">
        <authorList>
            <person name="Gaut B.S."/>
            <person name="Morton B.R."/>
            <person name="Clegg M.T."/>
            <person name="Duvall M.R."/>
        </authorList>
    </citation>
    <scope>NUCLEOTIDE SEQUENCE [LARGE SCALE GENOMIC DNA]</scope>
    <source>
        <strain evidence="1 2">HR-AY</strain>
    </source>
</reference>
<organism evidence="1 2">
    <name type="scientific">Flavobacterium alvei</name>
    <dbReference type="NCBI Taxonomy" id="2080416"/>
    <lineage>
        <taxon>Bacteria</taxon>
        <taxon>Pseudomonadati</taxon>
        <taxon>Bacteroidota</taxon>
        <taxon>Flavobacteriia</taxon>
        <taxon>Flavobacteriales</taxon>
        <taxon>Flavobacteriaceae</taxon>
        <taxon>Flavobacterium</taxon>
    </lineage>
</organism>
<accession>A0A2S5AE34</accession>
<gene>
    <name evidence="1" type="ORF">C3L50_06935</name>
</gene>
<sequence>MLRKRDATNLYNYHNPDGILLTINSDYKLISAELKSINVDYENRTIEEITQELTEIRTLYSFEFCDEINGLDPEIIDDEDFIKINFLIEYMANLKLYFQEKLV</sequence>
<dbReference type="AlphaFoldDB" id="A0A2S5AE34"/>
<protein>
    <submittedName>
        <fullName evidence="1">Uncharacterized protein</fullName>
    </submittedName>
</protein>
<proteinExistence type="predicted"/>
<dbReference type="EMBL" id="PQVG01000003">
    <property type="protein sequence ID" value="POY40373.1"/>
    <property type="molecule type" value="Genomic_DNA"/>
</dbReference>
<dbReference type="OrthoDB" id="9973634at2"/>
<evidence type="ECO:0000313" key="1">
    <source>
        <dbReference type="EMBL" id="POY40373.1"/>
    </source>
</evidence>
<name>A0A2S5AE34_9FLAO</name>
<evidence type="ECO:0000313" key="2">
    <source>
        <dbReference type="Proteomes" id="UP000237310"/>
    </source>
</evidence>
<comment type="caution">
    <text evidence="1">The sequence shown here is derived from an EMBL/GenBank/DDBJ whole genome shotgun (WGS) entry which is preliminary data.</text>
</comment>